<comment type="subcellular location">
    <subcellularLocation>
        <location evidence="2">Nucleus</location>
        <location evidence="2">Nucleolus</location>
    </subcellularLocation>
</comment>
<sequence length="235" mass="27370">MKSLILFRFKIMDGSVIRNNELESSDEDSDTELQVALQQGYLKPGLNITVPKSSVVNNKNGLKKKLEELNKNLPWIERMNVTVSRSKAADDAAKSNDFQLEMNFYNQAKESVKSAFSMIDNEPSLAFRPSDYFAEMVKPDDHMTKIREKLLDYQKRKLKPNLNKKLTDKKKTVKVKEPNEMMFEQSIDEQSNSGTVRIEKNHRKKQENKKSKTYELKKEKKTYNSKKKRKLKIGN</sequence>
<proteinExistence type="inferred from homology"/>
<evidence type="ECO:0000256" key="6">
    <source>
        <dbReference type="ARBA" id="ARBA00023242"/>
    </source>
</evidence>
<dbReference type="Proteomes" id="UP000054630">
    <property type="component" value="Unassembled WGS sequence"/>
</dbReference>
<dbReference type="GO" id="GO:0034399">
    <property type="term" value="C:nuclear periphery"/>
    <property type="evidence" value="ECO:0007669"/>
    <property type="project" value="TreeGrafter"/>
</dbReference>
<evidence type="ECO:0000256" key="4">
    <source>
        <dbReference type="ARBA" id="ARBA00022517"/>
    </source>
</evidence>
<dbReference type="OrthoDB" id="443772at2759"/>
<dbReference type="GO" id="GO:0042273">
    <property type="term" value="P:ribosomal large subunit biogenesis"/>
    <property type="evidence" value="ECO:0007669"/>
    <property type="project" value="TreeGrafter"/>
</dbReference>
<dbReference type="GO" id="GO:0005730">
    <property type="term" value="C:nucleolus"/>
    <property type="evidence" value="ECO:0007669"/>
    <property type="project" value="UniProtKB-SubCell"/>
</dbReference>
<dbReference type="PANTHER" id="PTHR13028">
    <property type="entry name" value="RRNA PROCESSING PROTEIN EBNA1-BINDING PROTEIN-RELATED"/>
    <property type="match status" value="1"/>
</dbReference>
<evidence type="ECO:0000313" key="9">
    <source>
        <dbReference type="Proteomes" id="UP000054630"/>
    </source>
</evidence>
<feature type="compositionally biased region" description="Basic residues" evidence="7">
    <location>
        <begin position="223"/>
        <end position="235"/>
    </location>
</feature>
<comment type="function">
    <text evidence="1">Required for the processing of the 27S pre-rRNA.</text>
</comment>
<comment type="caution">
    <text evidence="8">The sequence shown here is derived from an EMBL/GenBank/DDBJ whole genome shotgun (WGS) entry which is preliminary data.</text>
</comment>
<accession>A0A0V0SG08</accession>
<evidence type="ECO:0000256" key="5">
    <source>
        <dbReference type="ARBA" id="ARBA00023054"/>
    </source>
</evidence>
<dbReference type="STRING" id="6336.A0A0V0SG08"/>
<evidence type="ECO:0000313" key="8">
    <source>
        <dbReference type="EMBL" id="KRX25526.1"/>
    </source>
</evidence>
<name>A0A0V0SG08_9BILA</name>
<keyword evidence="9" id="KW-1185">Reference proteome</keyword>
<dbReference type="PANTHER" id="PTHR13028:SF0">
    <property type="entry name" value="RRNA-PROCESSING PROTEIN EBP2-RELATED"/>
    <property type="match status" value="1"/>
</dbReference>
<keyword evidence="5" id="KW-0175">Coiled coil</keyword>
<keyword evidence="6" id="KW-0539">Nucleus</keyword>
<evidence type="ECO:0000256" key="2">
    <source>
        <dbReference type="ARBA" id="ARBA00004604"/>
    </source>
</evidence>
<dbReference type="GO" id="GO:0006364">
    <property type="term" value="P:rRNA processing"/>
    <property type="evidence" value="ECO:0007669"/>
    <property type="project" value="TreeGrafter"/>
</dbReference>
<dbReference type="InterPro" id="IPR008610">
    <property type="entry name" value="Ebp2"/>
</dbReference>
<feature type="compositionally biased region" description="Basic and acidic residues" evidence="7">
    <location>
        <begin position="208"/>
        <end position="222"/>
    </location>
</feature>
<comment type="similarity">
    <text evidence="3">Belongs to the EBP2 family.</text>
</comment>
<dbReference type="AlphaFoldDB" id="A0A0V0SG08"/>
<evidence type="ECO:0000256" key="7">
    <source>
        <dbReference type="SAM" id="MobiDB-lite"/>
    </source>
</evidence>
<dbReference type="EMBL" id="JYDL01000011">
    <property type="protein sequence ID" value="KRX25526.1"/>
    <property type="molecule type" value="Genomic_DNA"/>
</dbReference>
<dbReference type="Pfam" id="PF05890">
    <property type="entry name" value="Ebp2"/>
    <property type="match status" value="1"/>
</dbReference>
<organism evidence="8 9">
    <name type="scientific">Trichinella nelsoni</name>
    <dbReference type="NCBI Taxonomy" id="6336"/>
    <lineage>
        <taxon>Eukaryota</taxon>
        <taxon>Metazoa</taxon>
        <taxon>Ecdysozoa</taxon>
        <taxon>Nematoda</taxon>
        <taxon>Enoplea</taxon>
        <taxon>Dorylaimia</taxon>
        <taxon>Trichinellida</taxon>
        <taxon>Trichinellidae</taxon>
        <taxon>Trichinella</taxon>
    </lineage>
</organism>
<dbReference type="GO" id="GO:0030687">
    <property type="term" value="C:preribosome, large subunit precursor"/>
    <property type="evidence" value="ECO:0007669"/>
    <property type="project" value="TreeGrafter"/>
</dbReference>
<keyword evidence="4" id="KW-0690">Ribosome biogenesis</keyword>
<protein>
    <submittedName>
        <fullName evidence="8">Putative rRNA-processing protein EBP2-like protein</fullName>
    </submittedName>
</protein>
<feature type="region of interest" description="Disordered" evidence="7">
    <location>
        <begin position="183"/>
        <end position="235"/>
    </location>
</feature>
<evidence type="ECO:0000256" key="1">
    <source>
        <dbReference type="ARBA" id="ARBA00003387"/>
    </source>
</evidence>
<gene>
    <name evidence="8" type="primary">C18A3.3</name>
    <name evidence="8" type="ORF">T07_7320</name>
</gene>
<evidence type="ECO:0000256" key="3">
    <source>
        <dbReference type="ARBA" id="ARBA00007336"/>
    </source>
</evidence>
<reference evidence="8 9" key="1">
    <citation type="submission" date="2015-01" db="EMBL/GenBank/DDBJ databases">
        <title>Evolution of Trichinella species and genotypes.</title>
        <authorList>
            <person name="Korhonen P.K."/>
            <person name="Edoardo P."/>
            <person name="Giuseppe L.R."/>
            <person name="Gasser R.B."/>
        </authorList>
    </citation>
    <scope>NUCLEOTIDE SEQUENCE [LARGE SCALE GENOMIC DNA]</scope>
    <source>
        <strain evidence="8">ISS37</strain>
    </source>
</reference>